<dbReference type="EMBL" id="CAJZBQ010000024">
    <property type="protein sequence ID" value="CAG9320066.1"/>
    <property type="molecule type" value="Genomic_DNA"/>
</dbReference>
<sequence length="213" mass="24053">MSHALKDCTNLPQKQKGPRASETHYRKPMFKAYRLLESNVTTRAVSLSSARDLEEHLEHSSKNLTSKKDLFVPGTPSPHICYTAQSSQASILDSSVKKNLSFEQTGLEESFSLLMTPVFGKRSREDTLMSVGKKCKEDTKTIDTMQIELLDPDLMVSEYFRCYKEADIVSDLDIRENVIQNECDDDCPTDDAQIEVCISYLASQIEQSILSEI</sequence>
<evidence type="ECO:0000313" key="2">
    <source>
        <dbReference type="EMBL" id="CAG9320066.1"/>
    </source>
</evidence>
<dbReference type="AlphaFoldDB" id="A0AAU9J455"/>
<dbReference type="Proteomes" id="UP001162131">
    <property type="component" value="Unassembled WGS sequence"/>
</dbReference>
<name>A0AAU9J455_9CILI</name>
<accession>A0AAU9J455</accession>
<protein>
    <submittedName>
        <fullName evidence="2">Uncharacterized protein</fullName>
    </submittedName>
</protein>
<reference evidence="2" key="1">
    <citation type="submission" date="2021-09" db="EMBL/GenBank/DDBJ databases">
        <authorList>
            <consortium name="AG Swart"/>
            <person name="Singh M."/>
            <person name="Singh A."/>
            <person name="Seah K."/>
            <person name="Emmerich C."/>
        </authorList>
    </citation>
    <scope>NUCLEOTIDE SEQUENCE</scope>
    <source>
        <strain evidence="2">ATCC30299</strain>
    </source>
</reference>
<evidence type="ECO:0000313" key="3">
    <source>
        <dbReference type="Proteomes" id="UP001162131"/>
    </source>
</evidence>
<feature type="region of interest" description="Disordered" evidence="1">
    <location>
        <begin position="1"/>
        <end position="24"/>
    </location>
</feature>
<comment type="caution">
    <text evidence="2">The sequence shown here is derived from an EMBL/GenBank/DDBJ whole genome shotgun (WGS) entry which is preliminary data.</text>
</comment>
<evidence type="ECO:0000256" key="1">
    <source>
        <dbReference type="SAM" id="MobiDB-lite"/>
    </source>
</evidence>
<keyword evidence="3" id="KW-1185">Reference proteome</keyword>
<organism evidence="2 3">
    <name type="scientific">Blepharisma stoltei</name>
    <dbReference type="NCBI Taxonomy" id="1481888"/>
    <lineage>
        <taxon>Eukaryota</taxon>
        <taxon>Sar</taxon>
        <taxon>Alveolata</taxon>
        <taxon>Ciliophora</taxon>
        <taxon>Postciliodesmatophora</taxon>
        <taxon>Heterotrichea</taxon>
        <taxon>Heterotrichida</taxon>
        <taxon>Blepharismidae</taxon>
        <taxon>Blepharisma</taxon>
    </lineage>
</organism>
<gene>
    <name evidence="2" type="ORF">BSTOLATCC_MIC25304</name>
</gene>
<proteinExistence type="predicted"/>